<comment type="similarity">
    <text evidence="3 8">Belongs to the methylenetetrahydrofolate reductase family.</text>
</comment>
<evidence type="ECO:0000256" key="5">
    <source>
        <dbReference type="ARBA" id="ARBA00022827"/>
    </source>
</evidence>
<reference evidence="9 10" key="1">
    <citation type="submission" date="2021-03" db="EMBL/GenBank/DDBJ databases">
        <title>Human Oral Microbial Genomes.</title>
        <authorList>
            <person name="Johnston C.D."/>
            <person name="Chen T."/>
            <person name="Dewhirst F.E."/>
        </authorList>
    </citation>
    <scope>NUCLEOTIDE SEQUENCE [LARGE SCALE GENOMIC DNA]</scope>
    <source>
        <strain evidence="9 10">DSMZ 100122</strain>
    </source>
</reference>
<evidence type="ECO:0000313" key="10">
    <source>
        <dbReference type="Proteomes" id="UP000678513"/>
    </source>
</evidence>
<dbReference type="InterPro" id="IPR029041">
    <property type="entry name" value="FAD-linked_oxidoreductase-like"/>
</dbReference>
<dbReference type="RefSeq" id="WP_212326337.1">
    <property type="nucleotide sequence ID" value="NZ_AP024463.1"/>
</dbReference>
<keyword evidence="6 8" id="KW-0560">Oxidoreductase</keyword>
<proteinExistence type="inferred from homology"/>
<comment type="cofactor">
    <cofactor evidence="1 8">
        <name>FAD</name>
        <dbReference type="ChEBI" id="CHEBI:57692"/>
    </cofactor>
</comment>
<keyword evidence="4 8" id="KW-0285">Flavoprotein</keyword>
<keyword evidence="10" id="KW-1185">Reference proteome</keyword>
<name>A0ABX7Y7K4_9ACTN</name>
<sequence length="301" mass="32639">MPPTVAELLDHATSPLLSFEFFPPRTPDEQPRFDASVAKLTRFRPAFLSVTYGASGSTRDRTVAATAVLGAARHATVVGHLTCVSQSKTELLRTLDSFAQAGVRDILAIRGDMPGGPQQPWEQHPEGLANATELVRLIKEHGDFCVGVAAFPNVHQPDNDPELDARIVVEKAAAGADYAITQLFFESHRYVELVERVRERGCAIPVIAGIAPLTVITQIERFAALADCSLPEDFVAALRAARDPAEVRSIGLARAVRLCRELLEAGAPGLQFFTQNRWKATSEVLDAIGWGERSGEGRPPL</sequence>
<evidence type="ECO:0000256" key="1">
    <source>
        <dbReference type="ARBA" id="ARBA00001974"/>
    </source>
</evidence>
<dbReference type="InterPro" id="IPR003171">
    <property type="entry name" value="Mehydrof_redctse-like"/>
</dbReference>
<evidence type="ECO:0000256" key="7">
    <source>
        <dbReference type="ARBA" id="ARBA00048628"/>
    </source>
</evidence>
<comment type="pathway">
    <text evidence="2 8">One-carbon metabolism; tetrahydrofolate interconversion.</text>
</comment>
<dbReference type="Gene3D" id="3.20.20.220">
    <property type="match status" value="1"/>
</dbReference>
<dbReference type="SUPFAM" id="SSF51730">
    <property type="entry name" value="FAD-linked oxidoreductase"/>
    <property type="match status" value="1"/>
</dbReference>
<organism evidence="9 10">
    <name type="scientific">Arachnia rubra</name>
    <dbReference type="NCBI Taxonomy" id="1547448"/>
    <lineage>
        <taxon>Bacteria</taxon>
        <taxon>Bacillati</taxon>
        <taxon>Actinomycetota</taxon>
        <taxon>Actinomycetes</taxon>
        <taxon>Propionibacteriales</taxon>
        <taxon>Propionibacteriaceae</taxon>
        <taxon>Arachnia</taxon>
    </lineage>
</organism>
<evidence type="ECO:0000313" key="9">
    <source>
        <dbReference type="EMBL" id="QUC09185.1"/>
    </source>
</evidence>
<gene>
    <name evidence="9" type="ORF">J5A65_05545</name>
</gene>
<evidence type="ECO:0000256" key="4">
    <source>
        <dbReference type="ARBA" id="ARBA00022630"/>
    </source>
</evidence>
<dbReference type="PANTHER" id="PTHR45754:SF3">
    <property type="entry name" value="METHYLENETETRAHYDROFOLATE REDUCTASE (NADPH)"/>
    <property type="match status" value="1"/>
</dbReference>
<evidence type="ECO:0000256" key="6">
    <source>
        <dbReference type="ARBA" id="ARBA00023002"/>
    </source>
</evidence>
<dbReference type="Pfam" id="PF02219">
    <property type="entry name" value="MTHFR"/>
    <property type="match status" value="1"/>
</dbReference>
<protein>
    <recommendedName>
        <fullName evidence="8">Methylenetetrahydrofolate reductase</fullName>
    </recommendedName>
</protein>
<dbReference type="CDD" id="cd00537">
    <property type="entry name" value="MTHFR"/>
    <property type="match status" value="1"/>
</dbReference>
<evidence type="ECO:0000256" key="2">
    <source>
        <dbReference type="ARBA" id="ARBA00004777"/>
    </source>
</evidence>
<dbReference type="EMBL" id="CP072384">
    <property type="protein sequence ID" value="QUC09185.1"/>
    <property type="molecule type" value="Genomic_DNA"/>
</dbReference>
<dbReference type="GO" id="GO:0004489">
    <property type="term" value="F:methylenetetrahydrofolate reductase [NAD(P)H] activity"/>
    <property type="evidence" value="ECO:0007669"/>
    <property type="project" value="UniProtKB-EC"/>
</dbReference>
<evidence type="ECO:0000256" key="3">
    <source>
        <dbReference type="ARBA" id="ARBA00006743"/>
    </source>
</evidence>
<accession>A0ABX7Y7K4</accession>
<evidence type="ECO:0000256" key="8">
    <source>
        <dbReference type="RuleBase" id="RU003862"/>
    </source>
</evidence>
<comment type="catalytic activity">
    <reaction evidence="7">
        <text>(6S)-5-methyl-5,6,7,8-tetrahydrofolate + NAD(+) = (6R)-5,10-methylene-5,6,7,8-tetrahydrofolate + NADH + H(+)</text>
        <dbReference type="Rhea" id="RHEA:19821"/>
        <dbReference type="ChEBI" id="CHEBI:15378"/>
        <dbReference type="ChEBI" id="CHEBI:15636"/>
        <dbReference type="ChEBI" id="CHEBI:18608"/>
        <dbReference type="ChEBI" id="CHEBI:57540"/>
        <dbReference type="ChEBI" id="CHEBI:57945"/>
        <dbReference type="EC" id="1.5.1.54"/>
    </reaction>
    <physiologicalReaction direction="right-to-left" evidence="7">
        <dbReference type="Rhea" id="RHEA:19823"/>
    </physiologicalReaction>
</comment>
<keyword evidence="5 8" id="KW-0274">FAD</keyword>
<dbReference type="Proteomes" id="UP000678513">
    <property type="component" value="Chromosome"/>
</dbReference>
<dbReference type="PANTHER" id="PTHR45754">
    <property type="entry name" value="METHYLENETETRAHYDROFOLATE REDUCTASE"/>
    <property type="match status" value="1"/>
</dbReference>